<dbReference type="Proteomes" id="UP000585474">
    <property type="component" value="Unassembled WGS sequence"/>
</dbReference>
<protein>
    <submittedName>
        <fullName evidence="1">HSP20-like chaperones superfamily protein</fullName>
    </submittedName>
</protein>
<sequence>MSRAKEDVKVEVEGDKILQISGERGVTRRRRSMPSDLLTTTMLDSICLYKLPSRDQRRPDVQVH</sequence>
<dbReference type="EMBL" id="BJWL01000009">
    <property type="protein sequence ID" value="GFY94507.1"/>
    <property type="molecule type" value="Genomic_DNA"/>
</dbReference>
<gene>
    <name evidence="1" type="ORF">Acr_09g0009530</name>
</gene>
<reference evidence="1 2" key="1">
    <citation type="submission" date="2019-07" db="EMBL/GenBank/DDBJ databases">
        <title>De Novo Assembly of kiwifruit Actinidia rufa.</title>
        <authorList>
            <person name="Sugita-Konishi S."/>
            <person name="Sato K."/>
            <person name="Mori E."/>
            <person name="Abe Y."/>
            <person name="Kisaki G."/>
            <person name="Hamano K."/>
            <person name="Suezawa K."/>
            <person name="Otani M."/>
            <person name="Fukuda T."/>
            <person name="Manabe T."/>
            <person name="Gomi K."/>
            <person name="Tabuchi M."/>
            <person name="Akimitsu K."/>
            <person name="Kataoka I."/>
        </authorList>
    </citation>
    <scope>NUCLEOTIDE SEQUENCE [LARGE SCALE GENOMIC DNA]</scope>
    <source>
        <strain evidence="2">cv. Fuchu</strain>
    </source>
</reference>
<evidence type="ECO:0000313" key="1">
    <source>
        <dbReference type="EMBL" id="GFY94507.1"/>
    </source>
</evidence>
<evidence type="ECO:0000313" key="2">
    <source>
        <dbReference type="Proteomes" id="UP000585474"/>
    </source>
</evidence>
<dbReference type="OrthoDB" id="5511210at2759"/>
<name>A0A7J0F9D2_9ERIC</name>
<accession>A0A7J0F9D2</accession>
<proteinExistence type="predicted"/>
<comment type="caution">
    <text evidence="1">The sequence shown here is derived from an EMBL/GenBank/DDBJ whole genome shotgun (WGS) entry which is preliminary data.</text>
</comment>
<keyword evidence="2" id="KW-1185">Reference proteome</keyword>
<dbReference type="AlphaFoldDB" id="A0A7J0F9D2"/>
<organism evidence="1 2">
    <name type="scientific">Actinidia rufa</name>
    <dbReference type="NCBI Taxonomy" id="165716"/>
    <lineage>
        <taxon>Eukaryota</taxon>
        <taxon>Viridiplantae</taxon>
        <taxon>Streptophyta</taxon>
        <taxon>Embryophyta</taxon>
        <taxon>Tracheophyta</taxon>
        <taxon>Spermatophyta</taxon>
        <taxon>Magnoliopsida</taxon>
        <taxon>eudicotyledons</taxon>
        <taxon>Gunneridae</taxon>
        <taxon>Pentapetalae</taxon>
        <taxon>asterids</taxon>
        <taxon>Ericales</taxon>
        <taxon>Actinidiaceae</taxon>
        <taxon>Actinidia</taxon>
    </lineage>
</organism>